<gene>
    <name evidence="3" type="ORF">NX02_12485</name>
</gene>
<reference evidence="3 4" key="1">
    <citation type="submission" date="2013-07" db="EMBL/GenBank/DDBJ databases">
        <title>Completed genome of Sphingomonas sanxanigenens NX02.</title>
        <authorList>
            <person name="Ma T."/>
            <person name="Huang H."/>
            <person name="Wu M."/>
            <person name="Li X."/>
            <person name="Li G."/>
        </authorList>
    </citation>
    <scope>NUCLEOTIDE SEQUENCE [LARGE SCALE GENOMIC DNA]</scope>
    <source>
        <strain evidence="3 4">NX02</strain>
    </source>
</reference>
<dbReference type="Gene3D" id="1.10.630.10">
    <property type="entry name" value="Cytochrome P450"/>
    <property type="match status" value="1"/>
</dbReference>
<dbReference type="InterPro" id="IPR036396">
    <property type="entry name" value="Cyt_P450_sf"/>
</dbReference>
<feature type="transmembrane region" description="Helical" evidence="2">
    <location>
        <begin position="159"/>
        <end position="179"/>
    </location>
</feature>
<evidence type="ECO:0000256" key="1">
    <source>
        <dbReference type="ARBA" id="ARBA00010617"/>
    </source>
</evidence>
<name>W0AEU9_9SPHN</name>
<dbReference type="GO" id="GO:0016705">
    <property type="term" value="F:oxidoreductase activity, acting on paired donors, with incorporation or reduction of molecular oxygen"/>
    <property type="evidence" value="ECO:0007669"/>
    <property type="project" value="InterPro"/>
</dbReference>
<dbReference type="STRING" id="1123269.NX02_12485"/>
<dbReference type="GO" id="GO:0020037">
    <property type="term" value="F:heme binding"/>
    <property type="evidence" value="ECO:0007669"/>
    <property type="project" value="InterPro"/>
</dbReference>
<evidence type="ECO:0008006" key="5">
    <source>
        <dbReference type="Google" id="ProtNLM"/>
    </source>
</evidence>
<organism evidence="3 4">
    <name type="scientific">Sphingomonas sanxanigenens DSM 19645 = NX02</name>
    <dbReference type="NCBI Taxonomy" id="1123269"/>
    <lineage>
        <taxon>Bacteria</taxon>
        <taxon>Pseudomonadati</taxon>
        <taxon>Pseudomonadota</taxon>
        <taxon>Alphaproteobacteria</taxon>
        <taxon>Sphingomonadales</taxon>
        <taxon>Sphingomonadaceae</taxon>
        <taxon>Sphingomonas</taxon>
    </lineage>
</organism>
<dbReference type="HOGENOM" id="CLU_707192_0_0_5"/>
<dbReference type="GO" id="GO:0004497">
    <property type="term" value="F:monooxygenase activity"/>
    <property type="evidence" value="ECO:0007669"/>
    <property type="project" value="InterPro"/>
</dbReference>
<dbReference type="PRINTS" id="PR00359">
    <property type="entry name" value="BP450"/>
</dbReference>
<dbReference type="PANTHER" id="PTHR46696">
    <property type="entry name" value="P450, PUTATIVE (EUROFUNG)-RELATED"/>
    <property type="match status" value="1"/>
</dbReference>
<accession>W0AEU9</accession>
<dbReference type="eggNOG" id="COG2124">
    <property type="taxonomic scope" value="Bacteria"/>
</dbReference>
<keyword evidence="2" id="KW-1133">Transmembrane helix</keyword>
<keyword evidence="4" id="KW-1185">Reference proteome</keyword>
<dbReference type="InterPro" id="IPR017972">
    <property type="entry name" value="Cyt_P450_CS"/>
</dbReference>
<keyword evidence="2" id="KW-0812">Transmembrane</keyword>
<dbReference type="InterPro" id="IPR002397">
    <property type="entry name" value="Cyt_P450_B"/>
</dbReference>
<dbReference type="EMBL" id="CP006644">
    <property type="protein sequence ID" value="AHE54195.1"/>
    <property type="molecule type" value="Genomic_DNA"/>
</dbReference>
<dbReference type="PATRIC" id="fig|1123269.5.peg.2423"/>
<dbReference type="GO" id="GO:0005506">
    <property type="term" value="F:iron ion binding"/>
    <property type="evidence" value="ECO:0007669"/>
    <property type="project" value="InterPro"/>
</dbReference>
<keyword evidence="2" id="KW-0472">Membrane</keyword>
<dbReference type="Proteomes" id="UP000018851">
    <property type="component" value="Chromosome"/>
</dbReference>
<evidence type="ECO:0000313" key="3">
    <source>
        <dbReference type="EMBL" id="AHE54195.1"/>
    </source>
</evidence>
<evidence type="ECO:0000313" key="4">
    <source>
        <dbReference type="Proteomes" id="UP000018851"/>
    </source>
</evidence>
<dbReference type="PROSITE" id="PS00086">
    <property type="entry name" value="CYTOCHROME_P450"/>
    <property type="match status" value="1"/>
</dbReference>
<sequence>MEAGMMDATLVHGRCPAANDDDRKSAAIAADGLTKTHRTIAGYEAVRAVLRDDGARQAGFMAELLERFGGAMRPPILFLEGAAHRRQRSATARFFAPKLVGTRHRAVMVDASDRLVAAFRRDGAGDLDALSLDLAVTVAGEIVGLTDSDRGGMIRRLDAFLSVSGGGGGGVTAFVNFVLGQWRMMRFHRADVLPAIRARRAQRQDDVISHLIDEGYSEREILTECVTYGAAGMVTTREFVTMAGWHMLEQPALRDRFLDADETGQIALLEEILRLEPVVGTLYRRISGEPAATALDIRAANADATAMGACPHRIDPARDRAPRVPGAGLAFGDGAHRCPGAGVAMLESALFLDRLLRVPGLRLERPPTMRWNALVTGYELRGCRISC</sequence>
<dbReference type="AlphaFoldDB" id="W0AEU9"/>
<dbReference type="CDD" id="cd00302">
    <property type="entry name" value="cytochrome_P450"/>
    <property type="match status" value="1"/>
</dbReference>
<protein>
    <recommendedName>
        <fullName evidence="5">Cytochrome P450</fullName>
    </recommendedName>
</protein>
<evidence type="ECO:0000256" key="2">
    <source>
        <dbReference type="SAM" id="Phobius"/>
    </source>
</evidence>
<dbReference type="PANTHER" id="PTHR46696:SF1">
    <property type="entry name" value="CYTOCHROME P450 YJIB-RELATED"/>
    <property type="match status" value="1"/>
</dbReference>
<comment type="similarity">
    <text evidence="1">Belongs to the cytochrome P450 family.</text>
</comment>
<dbReference type="KEGG" id="ssan:NX02_12485"/>
<proteinExistence type="inferred from homology"/>
<dbReference type="SUPFAM" id="SSF48264">
    <property type="entry name" value="Cytochrome P450"/>
    <property type="match status" value="1"/>
</dbReference>